<comment type="subunit">
    <text evidence="6">Binds to various extracellular matrix proteins.</text>
</comment>
<dbReference type="FunCoup" id="W5M0Z6">
    <property type="interactions" value="940"/>
</dbReference>
<dbReference type="Proteomes" id="UP000018468">
    <property type="component" value="Linkage group LG17"/>
</dbReference>
<feature type="region of interest" description="Disordered" evidence="8">
    <location>
        <begin position="282"/>
        <end position="555"/>
    </location>
</feature>
<feature type="signal peptide" evidence="9">
    <location>
        <begin position="1"/>
        <end position="20"/>
    </location>
</feature>
<keyword evidence="2" id="KW-0964">Secreted</keyword>
<feature type="domain" description="DUF4174" evidence="10">
    <location>
        <begin position="136"/>
        <end position="264"/>
    </location>
</feature>
<dbReference type="eggNOG" id="ENOG502QRG7">
    <property type="taxonomic scope" value="Eukaryota"/>
</dbReference>
<feature type="compositionally biased region" description="Basic residues" evidence="8">
    <location>
        <begin position="486"/>
        <end position="502"/>
    </location>
</feature>
<evidence type="ECO:0000256" key="2">
    <source>
        <dbReference type="ARBA" id="ARBA00022525"/>
    </source>
</evidence>
<evidence type="ECO:0000256" key="1">
    <source>
        <dbReference type="ARBA" id="ARBA00004498"/>
    </source>
</evidence>
<dbReference type="Pfam" id="PF13778">
    <property type="entry name" value="DUF4174"/>
    <property type="match status" value="3"/>
</dbReference>
<name>W5M0Z6_LEPOC</name>
<dbReference type="OMA" id="DMRVKQY"/>
<keyword evidence="12" id="KW-1185">Reference proteome</keyword>
<sequence>MMRTLLCSLAVLLALGAICASEISAVDRYTKLKPLPIHRARLNKTRLQKGAFAAAQGRSARVVDPAVASSVSAGEMQGDQSAAPSRREQPRKALPARRQGDSGRHSPRGMVQDDGTPGPRSRPVRVSSGAGSPNVLASFAGKNRVWVISAPHASEGYYRLMMSLLKPDVYCELADRHVQQIVMFHEEGEMGGTVRRITSEGKVVEEPLDPALIPKMMSFLKLEKGKFGMVLLRKTLQVEERYPYPVRLEALYEVIDQTPMRKIEKLRQKGFVQKCKGAGVEGVVVDGGGARHTQRTESPEDSRPGRKVVRRPTQTPAPPPPTTTKPTTTPTTTTTSTTTTTRPTTTTTTTTTTTAPPTTRAVTTTTVPPTTEKPPKAPGTPHWMPERPTTAEPYYYPPTRYDHRKYYTKAYTTGRQGDNRTDKKDYGRKESHLTPPQHKPTEARPPKKKGATKILTNEYEDKYDGGRPTPGEAVEEETAVEAGPQKKGKGKPGKAEKKKKKGDKPEKAAKKENGEKKAKPGKDGKGEGRPKKSGKKGSKSPDKEDYRKPAKPLPPAKSSLAAFLDYFENRRRLLVITSPHEEHNMYVQQRDEYLEHVCEMAIRKVSIITIFGTLTNNTMKIDHYQLEHDKPMKGLKEDDLMNQDLIIELRKEYGMTYNDFFMVLTDFDMKVKQYYEVPIAMKAVFDFIDTFPSRIKEMEKQKKEGVLCKKEDKPRSLENFLSRFRWRRRLFVISAPSDEEWAYQQQLYALNSQACNLGLRHVAVLKLVGVGPEAGGVLELFPINGSATVDREGLSMSLVKDIRNYFQISPEYFSMLLVGKDGNVKSWYPSPMWSMAIIYDLVDSMQLRRQEMAIQQSLGMRCPEDEYGGYGYHHQGYHDGYQDDYQRGSYHHGYHY</sequence>
<dbReference type="HOGENOM" id="CLU_013508_0_0_1"/>
<dbReference type="Bgee" id="ENSLOCG00000001769">
    <property type="expression patterns" value="Expressed in bone element and 11 other cell types or tissues"/>
</dbReference>
<evidence type="ECO:0000313" key="11">
    <source>
        <dbReference type="Ensembl" id="ENSLOCP00000002053.1"/>
    </source>
</evidence>
<reference evidence="11" key="2">
    <citation type="submission" date="2025-08" db="UniProtKB">
        <authorList>
            <consortium name="Ensembl"/>
        </authorList>
    </citation>
    <scope>IDENTIFICATION</scope>
</reference>
<feature type="region of interest" description="Disordered" evidence="8">
    <location>
        <begin position="70"/>
        <end position="133"/>
    </location>
</feature>
<keyword evidence="4 9" id="KW-0732">Signal</keyword>
<evidence type="ECO:0000313" key="12">
    <source>
        <dbReference type="Proteomes" id="UP000018468"/>
    </source>
</evidence>
<feature type="compositionally biased region" description="Basic and acidic residues" evidence="8">
    <location>
        <begin position="539"/>
        <end position="548"/>
    </location>
</feature>
<evidence type="ECO:0000259" key="10">
    <source>
        <dbReference type="Pfam" id="PF13778"/>
    </source>
</evidence>
<feature type="compositionally biased region" description="Low complexity" evidence="8">
    <location>
        <begin position="386"/>
        <end position="399"/>
    </location>
</feature>
<feature type="compositionally biased region" description="Basic and acidic residues" evidence="8">
    <location>
        <begin position="503"/>
        <end position="530"/>
    </location>
</feature>
<comment type="subcellular location">
    <subcellularLocation>
        <location evidence="1">Secreted</location>
        <location evidence="1">Extracellular space</location>
        <location evidence="1">Extracellular matrix</location>
    </subcellularLocation>
</comment>
<evidence type="ECO:0000256" key="6">
    <source>
        <dbReference type="ARBA" id="ARBA00038549"/>
    </source>
</evidence>
<dbReference type="GO" id="GO:0030198">
    <property type="term" value="P:extracellular matrix organization"/>
    <property type="evidence" value="ECO:0000318"/>
    <property type="project" value="GO_Central"/>
</dbReference>
<evidence type="ECO:0000256" key="8">
    <source>
        <dbReference type="SAM" id="MobiDB-lite"/>
    </source>
</evidence>
<feature type="domain" description="DUF4174" evidence="10">
    <location>
        <begin position="720"/>
        <end position="851"/>
    </location>
</feature>
<keyword evidence="3" id="KW-0272">Extracellular matrix</keyword>
<dbReference type="InterPro" id="IPR025232">
    <property type="entry name" value="DUF4174"/>
</dbReference>
<feature type="chain" id="PRO_5004867436" description="Coiled-coil domain-containing protein 80" evidence="9">
    <location>
        <begin position="21"/>
        <end position="896"/>
    </location>
</feature>
<evidence type="ECO:0000256" key="5">
    <source>
        <dbReference type="ARBA" id="ARBA00038037"/>
    </source>
</evidence>
<feature type="compositionally biased region" description="Basic and acidic residues" evidence="8">
    <location>
        <begin position="294"/>
        <end position="304"/>
    </location>
</feature>
<dbReference type="PANTHER" id="PTHR46792">
    <property type="entry name" value="COILED-COIL DOMAIN-CONTAINING PROTEIN 80"/>
    <property type="match status" value="1"/>
</dbReference>
<feature type="domain" description="DUF4174" evidence="10">
    <location>
        <begin position="563"/>
        <end position="697"/>
    </location>
</feature>
<reference evidence="11" key="3">
    <citation type="submission" date="2025-09" db="UniProtKB">
        <authorList>
            <consortium name="Ensembl"/>
        </authorList>
    </citation>
    <scope>IDENTIFICATION</scope>
</reference>
<dbReference type="STRING" id="7918.ENSLOCP00000002053"/>
<feature type="compositionally biased region" description="Low complexity" evidence="8">
    <location>
        <begin position="324"/>
        <end position="370"/>
    </location>
</feature>
<evidence type="ECO:0000256" key="3">
    <source>
        <dbReference type="ARBA" id="ARBA00022530"/>
    </source>
</evidence>
<dbReference type="AlphaFoldDB" id="W5M0Z6"/>
<organism evidence="11 12">
    <name type="scientific">Lepisosteus oculatus</name>
    <name type="common">Spotted gar</name>
    <dbReference type="NCBI Taxonomy" id="7918"/>
    <lineage>
        <taxon>Eukaryota</taxon>
        <taxon>Metazoa</taxon>
        <taxon>Chordata</taxon>
        <taxon>Craniata</taxon>
        <taxon>Vertebrata</taxon>
        <taxon>Euteleostomi</taxon>
        <taxon>Actinopterygii</taxon>
        <taxon>Neopterygii</taxon>
        <taxon>Holostei</taxon>
        <taxon>Semionotiformes</taxon>
        <taxon>Lepisosteidae</taxon>
        <taxon>Lepisosteus</taxon>
    </lineage>
</organism>
<accession>W5M0Z6</accession>
<evidence type="ECO:0000256" key="7">
    <source>
        <dbReference type="ARBA" id="ARBA00039956"/>
    </source>
</evidence>
<dbReference type="Ensembl" id="ENSLOCT00000002058.1">
    <property type="protein sequence ID" value="ENSLOCP00000002053.1"/>
    <property type="gene ID" value="ENSLOCG00000001769.1"/>
</dbReference>
<dbReference type="GO" id="GO:0005604">
    <property type="term" value="C:basement membrane"/>
    <property type="evidence" value="ECO:0000318"/>
    <property type="project" value="GO_Central"/>
</dbReference>
<comment type="similarity">
    <text evidence="5">Belongs to the CCDC80 family.</text>
</comment>
<evidence type="ECO:0000256" key="4">
    <source>
        <dbReference type="ARBA" id="ARBA00022729"/>
    </source>
</evidence>
<proteinExistence type="inferred from homology"/>
<protein>
    <recommendedName>
        <fullName evidence="7">Coiled-coil domain-containing protein 80</fullName>
    </recommendedName>
</protein>
<dbReference type="PANTHER" id="PTHR46792:SF2">
    <property type="entry name" value="COILED-COIL DOMAIN-CONTAINING PROTEIN 80"/>
    <property type="match status" value="1"/>
</dbReference>
<reference evidence="12" key="1">
    <citation type="submission" date="2011-12" db="EMBL/GenBank/DDBJ databases">
        <title>The Draft Genome of Lepisosteus oculatus.</title>
        <authorList>
            <consortium name="The Broad Institute Genome Assembly &amp; Analysis Group"/>
            <consortium name="Computational R&amp;D Group"/>
            <consortium name="and Sequencing Platform"/>
            <person name="Di Palma F."/>
            <person name="Alfoldi J."/>
            <person name="Johnson J."/>
            <person name="Berlin A."/>
            <person name="Gnerre S."/>
            <person name="Jaffe D."/>
            <person name="MacCallum I."/>
            <person name="Young S."/>
            <person name="Walker B.J."/>
            <person name="Lander E.S."/>
            <person name="Lindblad-Toh K."/>
        </authorList>
    </citation>
    <scope>NUCLEOTIDE SEQUENCE [LARGE SCALE GENOMIC DNA]</scope>
</reference>
<dbReference type="EMBL" id="AHAT01025099">
    <property type="status" value="NOT_ANNOTATED_CDS"/>
    <property type="molecule type" value="Genomic_DNA"/>
</dbReference>
<dbReference type="GO" id="GO:0010811">
    <property type="term" value="P:positive regulation of cell-substrate adhesion"/>
    <property type="evidence" value="ECO:0000318"/>
    <property type="project" value="GO_Central"/>
</dbReference>
<feature type="compositionally biased region" description="Basic and acidic residues" evidence="8">
    <location>
        <begin position="417"/>
        <end position="432"/>
    </location>
</feature>
<dbReference type="GeneTree" id="ENSGT00940000164470"/>
<evidence type="ECO:0000256" key="9">
    <source>
        <dbReference type="SAM" id="SignalP"/>
    </source>
</evidence>
<dbReference type="InParanoid" id="W5M0Z6"/>